<keyword evidence="5" id="KW-0482">Metalloprotease</keyword>
<evidence type="ECO:0000256" key="3">
    <source>
        <dbReference type="ARBA" id="ARBA00022801"/>
    </source>
</evidence>
<feature type="domain" description="MPN" evidence="7">
    <location>
        <begin position="107"/>
        <end position="232"/>
    </location>
</feature>
<keyword evidence="3" id="KW-0378">Hydrolase</keyword>
<dbReference type="AlphaFoldDB" id="A0A1G7ZFF8"/>
<dbReference type="NCBIfam" id="TIGR00608">
    <property type="entry name" value="radc"/>
    <property type="match status" value="1"/>
</dbReference>
<dbReference type="PROSITE" id="PS50249">
    <property type="entry name" value="MPN"/>
    <property type="match status" value="1"/>
</dbReference>
<keyword evidence="4" id="KW-0862">Zinc</keyword>
<comment type="similarity">
    <text evidence="6">Belongs to the UPF0758 family.</text>
</comment>
<dbReference type="PANTHER" id="PTHR30471:SF3">
    <property type="entry name" value="UPF0758 PROTEIN YEES-RELATED"/>
    <property type="match status" value="1"/>
</dbReference>
<evidence type="ECO:0000256" key="2">
    <source>
        <dbReference type="ARBA" id="ARBA00022723"/>
    </source>
</evidence>
<accession>A0A1G7ZFF8</accession>
<dbReference type="NCBIfam" id="NF000642">
    <property type="entry name" value="PRK00024.1"/>
    <property type="match status" value="1"/>
</dbReference>
<dbReference type="Pfam" id="PF04002">
    <property type="entry name" value="RadC"/>
    <property type="match status" value="1"/>
</dbReference>
<dbReference type="CDD" id="cd08071">
    <property type="entry name" value="MPN_DUF2466"/>
    <property type="match status" value="1"/>
</dbReference>
<evidence type="ECO:0000313" key="8">
    <source>
        <dbReference type="EMBL" id="SDH07414.1"/>
    </source>
</evidence>
<dbReference type="RefSeq" id="WP_090502319.1">
    <property type="nucleotide sequence ID" value="NZ_FNCH01000016.1"/>
</dbReference>
<dbReference type="InterPro" id="IPR001405">
    <property type="entry name" value="UPF0758"/>
</dbReference>
<dbReference type="GO" id="GO:0006508">
    <property type="term" value="P:proteolysis"/>
    <property type="evidence" value="ECO:0007669"/>
    <property type="project" value="UniProtKB-KW"/>
</dbReference>
<dbReference type="Proteomes" id="UP000199643">
    <property type="component" value="Unassembled WGS sequence"/>
</dbReference>
<evidence type="ECO:0000256" key="6">
    <source>
        <dbReference type="RuleBase" id="RU003797"/>
    </source>
</evidence>
<keyword evidence="9" id="KW-1185">Reference proteome</keyword>
<keyword evidence="2" id="KW-0479">Metal-binding</keyword>
<dbReference type="InterPro" id="IPR025657">
    <property type="entry name" value="RadC_JAB"/>
</dbReference>
<dbReference type="STRING" id="405671.SAMN05421827_11623"/>
<sequence length="232" mass="26175">MENYEQKLGIKLWAEEDRPREKLLLHGRRHLTDAELIAILIGSGNKNETAVDLSKRILSFYDNNLTKLGKASILELSRFKGIGEAKALTIIAALELGLRRKETTEEVITHVNTSKDVHKYLHQTFANLNHEEFWILLLNRSNRVIGKFLISKGGQAGTVADPKIIFKTALENNAANIVLAHNHPSGTLKPSESDDKLTRDMVASGNLLSLYVVDHVIFANNRYYSYRDEDLI</sequence>
<gene>
    <name evidence="8" type="ORF">SAMN05421827_11623</name>
</gene>
<dbReference type="GO" id="GO:0046872">
    <property type="term" value="F:metal ion binding"/>
    <property type="evidence" value="ECO:0007669"/>
    <property type="project" value="UniProtKB-KW"/>
</dbReference>
<proteinExistence type="inferred from homology"/>
<evidence type="ECO:0000259" key="7">
    <source>
        <dbReference type="PROSITE" id="PS50249"/>
    </source>
</evidence>
<dbReference type="InterPro" id="IPR020891">
    <property type="entry name" value="UPF0758_CS"/>
</dbReference>
<dbReference type="InterPro" id="IPR046778">
    <property type="entry name" value="UPF0758_N"/>
</dbReference>
<name>A0A1G7ZFF8_9SPHI</name>
<evidence type="ECO:0000256" key="5">
    <source>
        <dbReference type="ARBA" id="ARBA00023049"/>
    </source>
</evidence>
<dbReference type="PANTHER" id="PTHR30471">
    <property type="entry name" value="DNA REPAIR PROTEIN RADC"/>
    <property type="match status" value="1"/>
</dbReference>
<dbReference type="InterPro" id="IPR037518">
    <property type="entry name" value="MPN"/>
</dbReference>
<dbReference type="Gene3D" id="3.40.140.10">
    <property type="entry name" value="Cytidine Deaminase, domain 2"/>
    <property type="match status" value="1"/>
</dbReference>
<evidence type="ECO:0000313" key="9">
    <source>
        <dbReference type="Proteomes" id="UP000199643"/>
    </source>
</evidence>
<dbReference type="OrthoDB" id="9804482at2"/>
<dbReference type="Pfam" id="PF20582">
    <property type="entry name" value="UPF0758_N"/>
    <property type="match status" value="1"/>
</dbReference>
<keyword evidence="1" id="KW-0645">Protease</keyword>
<dbReference type="PROSITE" id="PS01302">
    <property type="entry name" value="UPF0758"/>
    <property type="match status" value="1"/>
</dbReference>
<dbReference type="EMBL" id="FNCH01000016">
    <property type="protein sequence ID" value="SDH07414.1"/>
    <property type="molecule type" value="Genomic_DNA"/>
</dbReference>
<protein>
    <submittedName>
        <fullName evidence="8">DNA repair protein RadC</fullName>
    </submittedName>
</protein>
<reference evidence="9" key="1">
    <citation type="submission" date="2016-10" db="EMBL/GenBank/DDBJ databases">
        <authorList>
            <person name="Varghese N."/>
            <person name="Submissions S."/>
        </authorList>
    </citation>
    <scope>NUCLEOTIDE SEQUENCE [LARGE SCALE GENOMIC DNA]</scope>
    <source>
        <strain evidence="9">DSM 17933</strain>
    </source>
</reference>
<dbReference type="GO" id="GO:0008237">
    <property type="term" value="F:metallopeptidase activity"/>
    <property type="evidence" value="ECO:0007669"/>
    <property type="project" value="UniProtKB-KW"/>
</dbReference>
<evidence type="ECO:0000256" key="1">
    <source>
        <dbReference type="ARBA" id="ARBA00022670"/>
    </source>
</evidence>
<evidence type="ECO:0000256" key="4">
    <source>
        <dbReference type="ARBA" id="ARBA00022833"/>
    </source>
</evidence>
<organism evidence="8 9">
    <name type="scientific">Pedobacter terrae</name>
    <dbReference type="NCBI Taxonomy" id="405671"/>
    <lineage>
        <taxon>Bacteria</taxon>
        <taxon>Pseudomonadati</taxon>
        <taxon>Bacteroidota</taxon>
        <taxon>Sphingobacteriia</taxon>
        <taxon>Sphingobacteriales</taxon>
        <taxon>Sphingobacteriaceae</taxon>
        <taxon>Pedobacter</taxon>
    </lineage>
</organism>